<dbReference type="InterPro" id="IPR011059">
    <property type="entry name" value="Metal-dep_hydrolase_composite"/>
</dbReference>
<accession>A0A381YJ27</accession>
<dbReference type="PANTHER" id="PTHR22642:SF2">
    <property type="entry name" value="PROTEIN LONG AFTER FAR-RED 3"/>
    <property type="match status" value="1"/>
</dbReference>
<gene>
    <name evidence="2" type="ORF">METZ01_LOCUS129466</name>
</gene>
<feature type="domain" description="Amidohydrolase 3" evidence="1">
    <location>
        <begin position="53"/>
        <end position="227"/>
    </location>
</feature>
<dbReference type="Gene3D" id="2.30.40.10">
    <property type="entry name" value="Urease, subunit C, domain 1"/>
    <property type="match status" value="1"/>
</dbReference>
<dbReference type="Gene3D" id="3.10.310.70">
    <property type="match status" value="1"/>
</dbReference>
<dbReference type="AlphaFoldDB" id="A0A381YJ27"/>
<name>A0A381YJ27_9ZZZZ</name>
<reference evidence="2" key="1">
    <citation type="submission" date="2018-05" db="EMBL/GenBank/DDBJ databases">
        <authorList>
            <person name="Lanie J.A."/>
            <person name="Ng W.-L."/>
            <person name="Kazmierczak K.M."/>
            <person name="Andrzejewski T.M."/>
            <person name="Davidsen T.M."/>
            <person name="Wayne K.J."/>
            <person name="Tettelin H."/>
            <person name="Glass J.I."/>
            <person name="Rusch D."/>
            <person name="Podicherti R."/>
            <person name="Tsui H.-C.T."/>
            <person name="Winkler M.E."/>
        </authorList>
    </citation>
    <scope>NUCLEOTIDE SEQUENCE</scope>
</reference>
<dbReference type="Pfam" id="PF07969">
    <property type="entry name" value="Amidohydro_3"/>
    <property type="match status" value="1"/>
</dbReference>
<dbReference type="InterPro" id="IPR013108">
    <property type="entry name" value="Amidohydro_3"/>
</dbReference>
<evidence type="ECO:0000259" key="1">
    <source>
        <dbReference type="Pfam" id="PF07969"/>
    </source>
</evidence>
<evidence type="ECO:0000313" key="2">
    <source>
        <dbReference type="EMBL" id="SVA76612.1"/>
    </source>
</evidence>
<dbReference type="Gene3D" id="3.20.20.140">
    <property type="entry name" value="Metal-dependent hydrolases"/>
    <property type="match status" value="1"/>
</dbReference>
<proteinExistence type="predicted"/>
<dbReference type="PANTHER" id="PTHR22642">
    <property type="entry name" value="IMIDAZOLONEPROPIONASE"/>
    <property type="match status" value="1"/>
</dbReference>
<sequence length="228" mass="24926">MSDYTADVIVINTNIHTVNSKAPHAQSFAVKNGRFVSVGTNSDTQMLSGPNTEILDLTGHTIVPGFIDAHIHVLSSGSRHVMAADCDLRSISDVQKALKRRAEKTESGNWVQGFKYDDTKTEENRFLTTSDLDKVSTELPIFVSHRAGHVYYANSKALSLAGYTDDSSDPHGGKLGRDPNTGKLNGVIYERAVEAFRELLPTVDAEDRRRGLKLINGMLSEVGLTSVH</sequence>
<dbReference type="SUPFAM" id="SSF51338">
    <property type="entry name" value="Composite domain of metallo-dependent hydrolases"/>
    <property type="match status" value="1"/>
</dbReference>
<organism evidence="2">
    <name type="scientific">marine metagenome</name>
    <dbReference type="NCBI Taxonomy" id="408172"/>
    <lineage>
        <taxon>unclassified sequences</taxon>
        <taxon>metagenomes</taxon>
        <taxon>ecological metagenomes</taxon>
    </lineage>
</organism>
<dbReference type="EMBL" id="UINC01018273">
    <property type="protein sequence ID" value="SVA76612.1"/>
    <property type="molecule type" value="Genomic_DNA"/>
</dbReference>
<feature type="non-terminal residue" evidence="2">
    <location>
        <position position="228"/>
    </location>
</feature>
<protein>
    <recommendedName>
        <fullName evidence="1">Amidohydrolase 3 domain-containing protein</fullName>
    </recommendedName>
</protein>
<dbReference type="GO" id="GO:0016810">
    <property type="term" value="F:hydrolase activity, acting on carbon-nitrogen (but not peptide) bonds"/>
    <property type="evidence" value="ECO:0007669"/>
    <property type="project" value="InterPro"/>
</dbReference>
<feature type="non-terminal residue" evidence="2">
    <location>
        <position position="1"/>
    </location>
</feature>